<feature type="compositionally biased region" description="Basic residues" evidence="1">
    <location>
        <begin position="386"/>
        <end position="395"/>
    </location>
</feature>
<reference evidence="2" key="2">
    <citation type="journal article" date="2024" name="Plant">
        <title>Genomic evolution and insights into agronomic trait innovations of Sesamum species.</title>
        <authorList>
            <person name="Miao H."/>
            <person name="Wang L."/>
            <person name="Qu L."/>
            <person name="Liu H."/>
            <person name="Sun Y."/>
            <person name="Le M."/>
            <person name="Wang Q."/>
            <person name="Wei S."/>
            <person name="Zheng Y."/>
            <person name="Lin W."/>
            <person name="Duan Y."/>
            <person name="Cao H."/>
            <person name="Xiong S."/>
            <person name="Wang X."/>
            <person name="Wei L."/>
            <person name="Li C."/>
            <person name="Ma Q."/>
            <person name="Ju M."/>
            <person name="Zhao R."/>
            <person name="Li G."/>
            <person name="Mu C."/>
            <person name="Tian Q."/>
            <person name="Mei H."/>
            <person name="Zhang T."/>
            <person name="Gao T."/>
            <person name="Zhang H."/>
        </authorList>
    </citation>
    <scope>NUCLEOTIDE SEQUENCE</scope>
    <source>
        <strain evidence="2">KEN8</strain>
    </source>
</reference>
<dbReference type="AlphaFoldDB" id="A0AAW2NVA0"/>
<proteinExistence type="predicted"/>
<comment type="caution">
    <text evidence="2">The sequence shown here is derived from an EMBL/GenBank/DDBJ whole genome shotgun (WGS) entry which is preliminary data.</text>
</comment>
<feature type="compositionally biased region" description="Low complexity" evidence="1">
    <location>
        <begin position="406"/>
        <end position="417"/>
    </location>
</feature>
<feature type="region of interest" description="Disordered" evidence="1">
    <location>
        <begin position="288"/>
        <end position="347"/>
    </location>
</feature>
<organism evidence="2">
    <name type="scientific">Sesamum calycinum</name>
    <dbReference type="NCBI Taxonomy" id="2727403"/>
    <lineage>
        <taxon>Eukaryota</taxon>
        <taxon>Viridiplantae</taxon>
        <taxon>Streptophyta</taxon>
        <taxon>Embryophyta</taxon>
        <taxon>Tracheophyta</taxon>
        <taxon>Spermatophyta</taxon>
        <taxon>Magnoliopsida</taxon>
        <taxon>eudicotyledons</taxon>
        <taxon>Gunneridae</taxon>
        <taxon>Pentapetalae</taxon>
        <taxon>asterids</taxon>
        <taxon>lamiids</taxon>
        <taxon>Lamiales</taxon>
        <taxon>Pedaliaceae</taxon>
        <taxon>Sesamum</taxon>
    </lineage>
</organism>
<dbReference type="GO" id="GO:0019104">
    <property type="term" value="F:DNA N-glycosylase activity"/>
    <property type="evidence" value="ECO:0007669"/>
    <property type="project" value="InterPro"/>
</dbReference>
<name>A0AAW2NVA0_9LAMI</name>
<gene>
    <name evidence="2" type="ORF">Scaly_1726100</name>
</gene>
<feature type="compositionally biased region" description="Basic and acidic residues" evidence="1">
    <location>
        <begin position="326"/>
        <end position="347"/>
    </location>
</feature>
<dbReference type="PANTHER" id="PTHR46213">
    <property type="entry name" value="TRANSCRIPTIONAL ACTIVATOR DEMETER"/>
    <property type="match status" value="1"/>
</dbReference>
<feature type="compositionally biased region" description="Polar residues" evidence="1">
    <location>
        <begin position="440"/>
        <end position="455"/>
    </location>
</feature>
<dbReference type="GO" id="GO:0035514">
    <property type="term" value="F:DNA demethylase activity"/>
    <property type="evidence" value="ECO:0007669"/>
    <property type="project" value="InterPro"/>
</dbReference>
<protein>
    <submittedName>
        <fullName evidence="2">Uncharacterized protein</fullName>
    </submittedName>
</protein>
<reference evidence="2" key="1">
    <citation type="submission" date="2020-06" db="EMBL/GenBank/DDBJ databases">
        <authorList>
            <person name="Li T."/>
            <person name="Hu X."/>
            <person name="Zhang T."/>
            <person name="Song X."/>
            <person name="Zhang H."/>
            <person name="Dai N."/>
            <person name="Sheng W."/>
            <person name="Hou X."/>
            <person name="Wei L."/>
        </authorList>
    </citation>
    <scope>NUCLEOTIDE SEQUENCE</scope>
    <source>
        <strain evidence="2">KEN8</strain>
        <tissue evidence="2">Leaf</tissue>
    </source>
</reference>
<feature type="region of interest" description="Disordered" evidence="1">
    <location>
        <begin position="360"/>
        <end position="460"/>
    </location>
</feature>
<dbReference type="InterPro" id="IPR044811">
    <property type="entry name" value="DME/ROS1"/>
</dbReference>
<feature type="compositionally biased region" description="Basic residues" evidence="1">
    <location>
        <begin position="422"/>
        <end position="431"/>
    </location>
</feature>
<dbReference type="GO" id="GO:0141166">
    <property type="term" value="P:chromosomal 5-methylcytosine DNA demethylation pathway"/>
    <property type="evidence" value="ECO:0007669"/>
    <property type="project" value="InterPro"/>
</dbReference>
<evidence type="ECO:0000256" key="1">
    <source>
        <dbReference type="SAM" id="MobiDB-lite"/>
    </source>
</evidence>
<evidence type="ECO:0000313" key="2">
    <source>
        <dbReference type="EMBL" id="KAL0347101.1"/>
    </source>
</evidence>
<accession>A0AAW2NVA0</accession>
<sequence>MAVRREDTASELKDFQIGCSWIPTTPAKPNSTKQQLICTNSQENHWVQTNWLESERRTPANLVTQANLSESRRLPGDFLQETQCQMEPACYSSTNLFSVIGGSNNWQAGEATNSHGCRDNLSTSDTWHEAEAANSHVCGDDLRTNDKLFVQDMDKWTNMSFGNLLALAHVVGNKAAVEKALTNTDSVATSSTSAPYFHPQTEGCQLENALTHTDFVATSSTWTPCFPQIESRQFTLSFGNSSLQDLDSLLGANFEAELNIPNVPKDGSSIPSRPFFDLNSPPRTFTDAFLSKNTSSRFEPITPEKTTRAEHRQESSIQGLSIDELPAGKDAQENKITRGGVMERNEKSQLVNDQLCAATSTQLQENHKPDKGGTEETDLSKTPQQKPRRKKHRPKVIIEGQHKSTPKSTKAKPTVTPETPRVKRKYVRRKGVNNPLEGETNGTTDSIKMAPSSTDDPVGKRKYVRRKGINKPEDNMDKETPEATDVKLRRYTRSSCKRSLNFNSENQVRDESSLYCAPPNCNREWQAENFNAENQPRTTVLYQQRMEVMMERNDMGVSHELSHSMNQVRADYLARPEQHSPSPSPSTNMDPLKDNDMLRDQIVCTRGKCQIVFSDVTHDKEANIVQVRMNLDGQAIPKSPSDSICSTTCLTPERQVRGLKRQNTDTTVEAALHNRNGTFYNSLQAYLPIFSQNADKNDSTPGLQFPASCKRRGLRRDIIWHHPARSTQHLPWTIMRNLKDALSEILA</sequence>
<dbReference type="EMBL" id="JACGWM010000010">
    <property type="protein sequence ID" value="KAL0347101.1"/>
    <property type="molecule type" value="Genomic_DNA"/>
</dbReference>
<dbReference type="PANTHER" id="PTHR46213:SF13">
    <property type="entry name" value="DEMETER-LIKE PROTEIN 2-RELATED"/>
    <property type="match status" value="1"/>
</dbReference>
<feature type="compositionally biased region" description="Basic and acidic residues" evidence="1">
    <location>
        <begin position="365"/>
        <end position="374"/>
    </location>
</feature>
<feature type="compositionally biased region" description="Basic and acidic residues" evidence="1">
    <location>
        <begin position="305"/>
        <end position="314"/>
    </location>
</feature>